<dbReference type="InterPro" id="IPR027417">
    <property type="entry name" value="P-loop_NTPase"/>
</dbReference>
<dbReference type="PANTHER" id="PTHR32114:SF2">
    <property type="entry name" value="ABC TRANSPORTER ABCH.3"/>
    <property type="match status" value="1"/>
</dbReference>
<name>A0AAJ4SHQ1_MAMSC</name>
<organism evidence="6 7">
    <name type="scientific">Mammaliicoccus sciuri</name>
    <name type="common">Staphylococcus sciuri</name>
    <dbReference type="NCBI Taxonomy" id="1296"/>
    <lineage>
        <taxon>Bacteria</taxon>
        <taxon>Bacillati</taxon>
        <taxon>Bacillota</taxon>
        <taxon>Bacilli</taxon>
        <taxon>Bacillales</taxon>
        <taxon>Staphylococcaceae</taxon>
        <taxon>Mammaliicoccus</taxon>
    </lineage>
</organism>
<dbReference type="AlphaFoldDB" id="A0AAJ4SHQ1"/>
<gene>
    <name evidence="6" type="ORF">CD117_07840</name>
</gene>
<evidence type="ECO:0000259" key="5">
    <source>
        <dbReference type="Pfam" id="PF13476"/>
    </source>
</evidence>
<feature type="coiled-coil region" evidence="4">
    <location>
        <begin position="404"/>
        <end position="500"/>
    </location>
</feature>
<keyword evidence="4" id="KW-0175">Coiled coil</keyword>
<dbReference type="Gene3D" id="3.40.50.300">
    <property type="entry name" value="P-loop containing nucleotide triphosphate hydrolases"/>
    <property type="match status" value="2"/>
</dbReference>
<evidence type="ECO:0000313" key="7">
    <source>
        <dbReference type="Proteomes" id="UP000274792"/>
    </source>
</evidence>
<sequence length="689" mass="79756">MLKGNIKMKLIRLELNNFRQYYGKQTVDFAYEGTLNTTILFGENGKGKTGIYRAIMFVLFGSTKISQDTGNDKIHLTNFKYLNENSSGTGEATVTLRFEHENIVYEISRKISAFKQSPSIITEREKSVSLTQIDPETGNVMPDYLKDKQEISLKINKIMNEKIKDFFLFDAEKIDTLAKSDNKVRSEVKNAIFNLLQIDKINFAKKVLKDESKILNYKLTSSSSDGNVTVLSKKINDIDLEIEELNQTNNKINEEISSIDESIANHNITLDKNKNIIEKRDRIEDKKSVLLTLNQQLESLKSQLFNLSFSSMPYLLARDIFKTNKLFLENFLGDRKISIPREILEKSITDNECIICANNLSDNHTARDHIEILIQEQNNSETYDVARRLLSLIEDKEPQFEDDTKDLESLIKKYKETIEKIDKTNIQIKDLENDIAEQARNTVDLSTIQTMIDQDTNKKIDMKVQLEKNKDKLNNLEMELKEIKDQYQELIDKESKYTIEKQKLKLMYKLEEELKKISDTFSNDVRSLIGTYTTEIFKTLIDPKDINIIDKVTIDKNFEIGAINRNEYKITQDISQGQRQILALSFITALAKIAARENSGEKIDYPLFMDSPFNRLSGMNRDNLIEKIPDLTGQWILLVTDTELTPSEERVFKRTNRLGSWYRINQIDVHHSEIEYVSIDEKMATRGGY</sequence>
<evidence type="ECO:0000256" key="2">
    <source>
        <dbReference type="ARBA" id="ARBA00011322"/>
    </source>
</evidence>
<dbReference type="Pfam" id="PF13476">
    <property type="entry name" value="AAA_23"/>
    <property type="match status" value="1"/>
</dbReference>
<comment type="caution">
    <text evidence="6">The sequence shown here is derived from an EMBL/GenBank/DDBJ whole genome shotgun (WGS) entry which is preliminary data.</text>
</comment>
<feature type="domain" description="Rad50/SbcC-type AAA" evidence="5">
    <location>
        <begin position="12"/>
        <end position="256"/>
    </location>
</feature>
<comment type="similarity">
    <text evidence="1">Belongs to the SMC family. SbcC subfamily.</text>
</comment>
<protein>
    <recommendedName>
        <fullName evidence="3">Nuclease SbcCD subunit C</fullName>
    </recommendedName>
</protein>
<evidence type="ECO:0000256" key="1">
    <source>
        <dbReference type="ARBA" id="ARBA00006930"/>
    </source>
</evidence>
<accession>A0AAJ4SHQ1</accession>
<dbReference type="PANTHER" id="PTHR32114">
    <property type="entry name" value="ABC TRANSPORTER ABCH.3"/>
    <property type="match status" value="1"/>
</dbReference>
<comment type="subunit">
    <text evidence="2">Heterodimer of SbcC and SbcD.</text>
</comment>
<proteinExistence type="inferred from homology"/>
<evidence type="ECO:0000256" key="3">
    <source>
        <dbReference type="ARBA" id="ARBA00013368"/>
    </source>
</evidence>
<dbReference type="Proteomes" id="UP000274792">
    <property type="component" value="Unassembled WGS sequence"/>
</dbReference>
<dbReference type="EMBL" id="RXWV01000037">
    <property type="protein sequence ID" value="RTX72840.1"/>
    <property type="molecule type" value="Genomic_DNA"/>
</dbReference>
<dbReference type="GO" id="GO:0006302">
    <property type="term" value="P:double-strand break repair"/>
    <property type="evidence" value="ECO:0007669"/>
    <property type="project" value="InterPro"/>
</dbReference>
<evidence type="ECO:0000256" key="4">
    <source>
        <dbReference type="SAM" id="Coils"/>
    </source>
</evidence>
<feature type="coiled-coil region" evidence="4">
    <location>
        <begin position="228"/>
        <end position="303"/>
    </location>
</feature>
<evidence type="ECO:0000313" key="6">
    <source>
        <dbReference type="EMBL" id="RTX72840.1"/>
    </source>
</evidence>
<dbReference type="GO" id="GO:0016887">
    <property type="term" value="F:ATP hydrolysis activity"/>
    <property type="evidence" value="ECO:0007669"/>
    <property type="project" value="InterPro"/>
</dbReference>
<reference evidence="6 7" key="1">
    <citation type="submission" date="2018-10" db="EMBL/GenBank/DDBJ databases">
        <title>A collection Staphylococci species genome sequencing.</title>
        <authorList>
            <person name="Cole K."/>
        </authorList>
    </citation>
    <scope>NUCLEOTIDE SEQUENCE [LARGE SCALE GENOMIC DNA]</scope>
    <source>
        <strain evidence="7">NCTC 12218</strain>
    </source>
</reference>
<dbReference type="SUPFAM" id="SSF52540">
    <property type="entry name" value="P-loop containing nucleoside triphosphate hydrolases"/>
    <property type="match status" value="2"/>
</dbReference>
<dbReference type="InterPro" id="IPR038729">
    <property type="entry name" value="Rad50/SbcC_AAA"/>
</dbReference>